<dbReference type="RefSeq" id="WP_012675188.1">
    <property type="nucleotide sequence ID" value="NC_012439.1"/>
</dbReference>
<feature type="compositionally biased region" description="Basic and acidic residues" evidence="1">
    <location>
        <begin position="33"/>
        <end position="63"/>
    </location>
</feature>
<feature type="region of interest" description="Disordered" evidence="1">
    <location>
        <begin position="33"/>
        <end position="75"/>
    </location>
</feature>
<dbReference type="Proteomes" id="UP000001366">
    <property type="component" value="Plasmid unnamed"/>
</dbReference>
<organism evidence="3 4">
    <name type="scientific">Persephonella marina (strain DSM 14350 / EX-H1)</name>
    <dbReference type="NCBI Taxonomy" id="123214"/>
    <lineage>
        <taxon>Bacteria</taxon>
        <taxon>Pseudomonadati</taxon>
        <taxon>Aquificota</taxon>
        <taxon>Aquificia</taxon>
        <taxon>Aquificales</taxon>
        <taxon>Hydrogenothermaceae</taxon>
        <taxon>Persephonella</taxon>
    </lineage>
</organism>
<dbReference type="OrthoDB" id="14244at2"/>
<dbReference type="Gene3D" id="3.40.30.10">
    <property type="entry name" value="Glutaredoxin"/>
    <property type="match status" value="1"/>
</dbReference>
<dbReference type="Pfam" id="PF13728">
    <property type="entry name" value="TraF"/>
    <property type="match status" value="1"/>
</dbReference>
<dbReference type="InterPro" id="IPR039555">
    <property type="entry name" value="TraF/TrbB"/>
</dbReference>
<dbReference type="SUPFAM" id="SSF52833">
    <property type="entry name" value="Thioredoxin-like"/>
    <property type="match status" value="1"/>
</dbReference>
<dbReference type="CDD" id="cd02947">
    <property type="entry name" value="TRX_family"/>
    <property type="match status" value="1"/>
</dbReference>
<feature type="chain" id="PRO_5002900809" description="Conjugal transfer protein TraF" evidence="2">
    <location>
        <begin position="17"/>
        <end position="295"/>
    </location>
</feature>
<dbReference type="InterPro" id="IPR036249">
    <property type="entry name" value="Thioredoxin-like_sf"/>
</dbReference>
<keyword evidence="2" id="KW-0732">Signal</keyword>
<dbReference type="HOGENOM" id="CLU_942861_0_0_0"/>
<evidence type="ECO:0000313" key="3">
    <source>
        <dbReference type="EMBL" id="ACO05000.1"/>
    </source>
</evidence>
<evidence type="ECO:0000256" key="2">
    <source>
        <dbReference type="SAM" id="SignalP"/>
    </source>
</evidence>
<evidence type="ECO:0008006" key="5">
    <source>
        <dbReference type="Google" id="ProtNLM"/>
    </source>
</evidence>
<evidence type="ECO:0000313" key="4">
    <source>
        <dbReference type="Proteomes" id="UP000001366"/>
    </source>
</evidence>
<proteinExistence type="predicted"/>
<dbReference type="EMBL" id="CP001231">
    <property type="protein sequence ID" value="ACO05000.1"/>
    <property type="molecule type" value="Genomic_DNA"/>
</dbReference>
<reference evidence="3 4" key="1">
    <citation type="journal article" date="2009" name="J. Bacteriol.">
        <title>Complete and draft genome sequences of six members of the Aquificales.</title>
        <authorList>
            <person name="Reysenbach A.L."/>
            <person name="Hamamura N."/>
            <person name="Podar M."/>
            <person name="Griffiths E."/>
            <person name="Ferreira S."/>
            <person name="Hochstein R."/>
            <person name="Heidelberg J."/>
            <person name="Johnson J."/>
            <person name="Mead D."/>
            <person name="Pohorille A."/>
            <person name="Sarmiento M."/>
            <person name="Schweighofer K."/>
            <person name="Seshadri R."/>
            <person name="Voytek M.A."/>
        </authorList>
    </citation>
    <scope>NUCLEOTIDE SEQUENCE [LARGE SCALE GENOMIC DNA]</scope>
    <source>
        <strain evidence="4">DSM 14350 / EX-H1</strain>
        <plasmid evidence="4">pPERMA01</plasmid>
    </source>
</reference>
<geneLocation type="plasmid" evidence="4">
    <name>pPERMA01</name>
</geneLocation>
<protein>
    <recommendedName>
        <fullName evidence="5">Conjugal transfer protein TraF</fullName>
    </recommendedName>
</protein>
<dbReference type="eggNOG" id="COG0526">
    <property type="taxonomic scope" value="Bacteria"/>
</dbReference>
<keyword evidence="3" id="KW-0614">Plasmid</keyword>
<evidence type="ECO:0000256" key="1">
    <source>
        <dbReference type="SAM" id="MobiDB-lite"/>
    </source>
</evidence>
<gene>
    <name evidence="3" type="ordered locus">PERMA_A0033</name>
</gene>
<accession>C0QUW2</accession>
<dbReference type="AlphaFoldDB" id="C0QUW2"/>
<sequence length="295" mass="34081">MRVLLLVCFLIGSALAFDKPDKGWFFYEDPEKPKKETVKKVEKKIEKPKEKKKEKPKKVEKPKPKPQPQQVVKKKKEDKFVFPVRPDAPQPVKEFLLNPNRETAEKFLAWQYQYFQHLQKIGFALREAYLAKGPQVYPIRGYPESELASKLYFNDYRKHLIAKAIKRLKNRFGLIIFYSGKCKVCQQELPILLGLRQIYGITMRAVNVDGNMIDLPIKQVYNPQLAKQYGITRVPTVVAVLEKKDGTVKQSVVGVGLMTADTILSMITQFLILEGEIKGSELNFYFSRNVVNEVK</sequence>
<dbReference type="KEGG" id="pmx:PERMA_A0033"/>
<name>C0QUW2_PERMH</name>
<dbReference type="PaxDb" id="123214-PERMA_A0033"/>
<feature type="signal peptide" evidence="2">
    <location>
        <begin position="1"/>
        <end position="16"/>
    </location>
</feature>
<keyword evidence="4" id="KW-1185">Reference proteome</keyword>